<proteinExistence type="predicted"/>
<dbReference type="EMBL" id="JAVCQK010000487">
    <property type="protein sequence ID" value="MFH7519185.1"/>
    <property type="molecule type" value="Genomic_DNA"/>
</dbReference>
<reference evidence="1 2" key="1">
    <citation type="submission" date="2023-08" db="EMBL/GenBank/DDBJ databases">
        <title>Genomic and mutational analysis of Pseudomonas syringae pv. tagetis EB037 pathogenicity on sunflower.</title>
        <authorList>
            <person name="Maul J.E."/>
        </authorList>
    </citation>
    <scope>NUCLEOTIDE SEQUENCE [LARGE SCALE GENOMIC DNA]</scope>
    <source>
        <strain evidence="1 2">EB037_T1</strain>
    </source>
</reference>
<feature type="non-terminal residue" evidence="1">
    <location>
        <position position="82"/>
    </location>
</feature>
<keyword evidence="2" id="KW-1185">Reference proteome</keyword>
<name>A0ABW7NWA0_9PSED</name>
<gene>
    <name evidence="1" type="ORF">RA271_29125</name>
</gene>
<evidence type="ECO:0000313" key="1">
    <source>
        <dbReference type="EMBL" id="MFH7519185.1"/>
    </source>
</evidence>
<dbReference type="Proteomes" id="UP001610657">
    <property type="component" value="Unassembled WGS sequence"/>
</dbReference>
<protein>
    <submittedName>
        <fullName evidence="1">Uncharacterized protein</fullName>
    </submittedName>
</protein>
<comment type="caution">
    <text evidence="1">The sequence shown here is derived from an EMBL/GenBank/DDBJ whole genome shotgun (WGS) entry which is preliminary data.</text>
</comment>
<organism evidence="1 2">
    <name type="scientific">Pseudomonas syringae pv. tagetis</name>
    <dbReference type="NCBI Taxonomy" id="129140"/>
    <lineage>
        <taxon>Bacteria</taxon>
        <taxon>Pseudomonadati</taxon>
        <taxon>Pseudomonadota</taxon>
        <taxon>Gammaproteobacteria</taxon>
        <taxon>Pseudomonadales</taxon>
        <taxon>Pseudomonadaceae</taxon>
        <taxon>Pseudomonas</taxon>
    </lineage>
</organism>
<sequence>FLDCLAGWARRCMSVLLDHSSHFVDRLVELYRAINQIGREDDRSRRVLQFRCLGSTTASALGAPKGVGRGLRNASGLVLKGE</sequence>
<accession>A0ABW7NWA0</accession>
<feature type="non-terminal residue" evidence="1">
    <location>
        <position position="1"/>
    </location>
</feature>
<evidence type="ECO:0000313" key="2">
    <source>
        <dbReference type="Proteomes" id="UP001610657"/>
    </source>
</evidence>